<organism evidence="5 6">
    <name type="scientific">Methyloligella halotolerans</name>
    <dbReference type="NCBI Taxonomy" id="1177755"/>
    <lineage>
        <taxon>Bacteria</taxon>
        <taxon>Pseudomonadati</taxon>
        <taxon>Pseudomonadota</taxon>
        <taxon>Alphaproteobacteria</taxon>
        <taxon>Hyphomicrobiales</taxon>
        <taxon>Hyphomicrobiaceae</taxon>
        <taxon>Methyloligella</taxon>
    </lineage>
</organism>
<dbReference type="Proteomes" id="UP000095087">
    <property type="component" value="Unassembled WGS sequence"/>
</dbReference>
<name>A0A1E2S150_9HYPH</name>
<accession>A0A1E2S150</accession>
<evidence type="ECO:0000313" key="6">
    <source>
        <dbReference type="Proteomes" id="UP000095087"/>
    </source>
</evidence>
<evidence type="ECO:0000256" key="3">
    <source>
        <dbReference type="ARBA" id="ARBA00023163"/>
    </source>
</evidence>
<dbReference type="InterPro" id="IPR036390">
    <property type="entry name" value="WH_DNA-bd_sf"/>
</dbReference>
<dbReference type="Gene3D" id="1.20.120.530">
    <property type="entry name" value="GntR ligand-binding domain-like"/>
    <property type="match status" value="1"/>
</dbReference>
<dbReference type="InterPro" id="IPR036388">
    <property type="entry name" value="WH-like_DNA-bd_sf"/>
</dbReference>
<evidence type="ECO:0000256" key="1">
    <source>
        <dbReference type="ARBA" id="ARBA00023015"/>
    </source>
</evidence>
<evidence type="ECO:0000259" key="4">
    <source>
        <dbReference type="PROSITE" id="PS50949"/>
    </source>
</evidence>
<dbReference type="Pfam" id="PF00392">
    <property type="entry name" value="GntR"/>
    <property type="match status" value="1"/>
</dbReference>
<protein>
    <submittedName>
        <fullName evidence="5">Putative L-lactate dehydrogenase operon regulatory protein</fullName>
    </submittedName>
</protein>
<gene>
    <name evidence="5" type="ORF">A7A08_00001</name>
</gene>
<dbReference type="RefSeq" id="WP_069093537.1">
    <property type="nucleotide sequence ID" value="NZ_MASI01000001.1"/>
</dbReference>
<dbReference type="SMART" id="SM00895">
    <property type="entry name" value="FCD"/>
    <property type="match status" value="1"/>
</dbReference>
<keyword evidence="2" id="KW-0238">DNA-binding</keyword>
<dbReference type="SUPFAM" id="SSF48008">
    <property type="entry name" value="GntR ligand-binding domain-like"/>
    <property type="match status" value="1"/>
</dbReference>
<dbReference type="OrthoDB" id="7347280at2"/>
<dbReference type="STRING" id="1177755.A7A08_00001"/>
<keyword evidence="1" id="KW-0805">Transcription regulation</keyword>
<sequence>MTAATPPISALRTDMTADTFEPDVAGQEPFDDGFGALNGVPAMNEGGGKRSGRNASSITEQLKAAIETGVYKKGSQLPPERDLALSFGAARSTVRRALDRLERAGFISRKVGSGTFVNWSAGLDALEDISDAVSPLQLVEMRFAIEPYMAELAVQHATRQELKAMEELLDKLDSLEDDKDAFSKWDAEFHLSLAEASRNPLVVFFYKQINEVRLHAQWDAQKEKTLHPERIASYNDQHREIFGALCERDAEAAKRMIREHLTLARNDLIHNQSD</sequence>
<dbReference type="InterPro" id="IPR008920">
    <property type="entry name" value="TF_FadR/GntR_C"/>
</dbReference>
<keyword evidence="6" id="KW-1185">Reference proteome</keyword>
<dbReference type="InterPro" id="IPR000524">
    <property type="entry name" value="Tscrpt_reg_HTH_GntR"/>
</dbReference>
<comment type="caution">
    <text evidence="5">The sequence shown here is derived from an EMBL/GenBank/DDBJ whole genome shotgun (WGS) entry which is preliminary data.</text>
</comment>
<keyword evidence="3" id="KW-0804">Transcription</keyword>
<dbReference type="Gene3D" id="1.10.10.10">
    <property type="entry name" value="Winged helix-like DNA-binding domain superfamily/Winged helix DNA-binding domain"/>
    <property type="match status" value="1"/>
</dbReference>
<dbReference type="InterPro" id="IPR011711">
    <property type="entry name" value="GntR_C"/>
</dbReference>
<dbReference type="Pfam" id="PF07729">
    <property type="entry name" value="FCD"/>
    <property type="match status" value="1"/>
</dbReference>
<dbReference type="CDD" id="cd07377">
    <property type="entry name" value="WHTH_GntR"/>
    <property type="match status" value="1"/>
</dbReference>
<dbReference type="AlphaFoldDB" id="A0A1E2S150"/>
<dbReference type="PRINTS" id="PR00035">
    <property type="entry name" value="HTHGNTR"/>
</dbReference>
<proteinExistence type="predicted"/>
<dbReference type="SUPFAM" id="SSF46785">
    <property type="entry name" value="Winged helix' DNA-binding domain"/>
    <property type="match status" value="1"/>
</dbReference>
<evidence type="ECO:0000313" key="5">
    <source>
        <dbReference type="EMBL" id="ODA68184.1"/>
    </source>
</evidence>
<dbReference type="GO" id="GO:0003677">
    <property type="term" value="F:DNA binding"/>
    <property type="evidence" value="ECO:0007669"/>
    <property type="project" value="UniProtKB-KW"/>
</dbReference>
<evidence type="ECO:0000256" key="2">
    <source>
        <dbReference type="ARBA" id="ARBA00023125"/>
    </source>
</evidence>
<dbReference type="SMART" id="SM00345">
    <property type="entry name" value="HTH_GNTR"/>
    <property type="match status" value="1"/>
</dbReference>
<feature type="domain" description="HTH gntR-type" evidence="4">
    <location>
        <begin position="52"/>
        <end position="120"/>
    </location>
</feature>
<dbReference type="PANTHER" id="PTHR43537">
    <property type="entry name" value="TRANSCRIPTIONAL REGULATOR, GNTR FAMILY"/>
    <property type="match status" value="1"/>
</dbReference>
<dbReference type="PROSITE" id="PS50949">
    <property type="entry name" value="HTH_GNTR"/>
    <property type="match status" value="1"/>
</dbReference>
<reference evidence="5 6" key="1">
    <citation type="submission" date="2016-07" db="EMBL/GenBank/DDBJ databases">
        <title>Draft genome sequence of Methyloligella halotolerans C2T (VKM B-2706T=CCUG 61687T=DSM 25045T), a halotolerant polyhydroxybutyrate accumulating methylotroph.</title>
        <authorList>
            <person name="Vasilenko O.V."/>
            <person name="Doronina N.V."/>
            <person name="Poroshina M.N."/>
            <person name="Tarlachkov S.V."/>
            <person name="Trotsenko Y.A."/>
        </authorList>
    </citation>
    <scope>NUCLEOTIDE SEQUENCE [LARGE SCALE GENOMIC DNA]</scope>
    <source>
        <strain evidence="5 6">VKM B-2706</strain>
    </source>
</reference>
<dbReference type="GO" id="GO:0003700">
    <property type="term" value="F:DNA-binding transcription factor activity"/>
    <property type="evidence" value="ECO:0007669"/>
    <property type="project" value="InterPro"/>
</dbReference>
<dbReference type="EMBL" id="MASI01000001">
    <property type="protein sequence ID" value="ODA68184.1"/>
    <property type="molecule type" value="Genomic_DNA"/>
</dbReference>
<dbReference type="PANTHER" id="PTHR43537:SF5">
    <property type="entry name" value="UXU OPERON TRANSCRIPTIONAL REGULATOR"/>
    <property type="match status" value="1"/>
</dbReference>